<name>B6SPS4_MAIZE</name>
<sequence length="84" mass="8336">MASSVTRTACLLVLTLFVVSAAVILPSSLCHGARGVAGLRIGLDPNHPACIGACPAPGGSYTHLPPYRGGGPVKPLPPPNGGNP</sequence>
<dbReference type="AlphaFoldDB" id="B6SPS4"/>
<accession>B6SPS4</accession>
<dbReference type="EMBL" id="EU954739">
    <property type="protein sequence ID" value="ACG26857.1"/>
    <property type="molecule type" value="mRNA"/>
</dbReference>
<evidence type="ECO:0000313" key="3">
    <source>
        <dbReference type="EMBL" id="ACG26857.1"/>
    </source>
</evidence>
<reference evidence="3" key="1">
    <citation type="journal article" date="2009" name="Plant Mol. Biol.">
        <title>Insights into corn genes derived from large-scale cDNA sequencing.</title>
        <authorList>
            <person name="Alexandrov N.N."/>
            <person name="Brover V.V."/>
            <person name="Freidin S."/>
            <person name="Troukhan M.E."/>
            <person name="Tatarinova T.V."/>
            <person name="Zhang H."/>
            <person name="Swaller T.J."/>
            <person name="Lu Y.P."/>
            <person name="Bouck J."/>
            <person name="Flavell R.B."/>
            <person name="Feldmann K.A."/>
        </authorList>
    </citation>
    <scope>NUCLEOTIDE SEQUENCE</scope>
</reference>
<organism evidence="3">
    <name type="scientific">Zea mays</name>
    <name type="common">Maize</name>
    <dbReference type="NCBI Taxonomy" id="4577"/>
    <lineage>
        <taxon>Eukaryota</taxon>
        <taxon>Viridiplantae</taxon>
        <taxon>Streptophyta</taxon>
        <taxon>Embryophyta</taxon>
        <taxon>Tracheophyta</taxon>
        <taxon>Spermatophyta</taxon>
        <taxon>Magnoliopsida</taxon>
        <taxon>Liliopsida</taxon>
        <taxon>Poales</taxon>
        <taxon>Poaceae</taxon>
        <taxon>PACMAD clade</taxon>
        <taxon>Panicoideae</taxon>
        <taxon>Andropogonodae</taxon>
        <taxon>Andropogoneae</taxon>
        <taxon>Tripsacinae</taxon>
        <taxon>Zea</taxon>
    </lineage>
</organism>
<feature type="region of interest" description="Disordered" evidence="1">
    <location>
        <begin position="65"/>
        <end position="84"/>
    </location>
</feature>
<feature type="chain" id="PRO_5002849681" evidence="2">
    <location>
        <begin position="22"/>
        <end position="84"/>
    </location>
</feature>
<feature type="compositionally biased region" description="Pro residues" evidence="1">
    <location>
        <begin position="74"/>
        <end position="84"/>
    </location>
</feature>
<proteinExistence type="evidence at transcript level"/>
<evidence type="ECO:0000256" key="2">
    <source>
        <dbReference type="SAM" id="SignalP"/>
    </source>
</evidence>
<feature type="signal peptide" evidence="2">
    <location>
        <begin position="1"/>
        <end position="21"/>
    </location>
</feature>
<evidence type="ECO:0000256" key="1">
    <source>
        <dbReference type="SAM" id="MobiDB-lite"/>
    </source>
</evidence>
<keyword evidence="2" id="KW-0732">Signal</keyword>
<protein>
    <submittedName>
        <fullName evidence="3">Uncharacterized protein</fullName>
    </submittedName>
</protein>